<evidence type="ECO:0000313" key="3">
    <source>
        <dbReference type="EMBL" id="GFN80873.1"/>
    </source>
</evidence>
<dbReference type="InterPro" id="IPR029526">
    <property type="entry name" value="PGBD"/>
</dbReference>
<comment type="caution">
    <text evidence="3">The sequence shown here is derived from an EMBL/GenBank/DDBJ whole genome shotgun (WGS) entry which is preliminary data.</text>
</comment>
<feature type="region of interest" description="Disordered" evidence="1">
    <location>
        <begin position="1"/>
        <end position="20"/>
    </location>
</feature>
<reference evidence="3 4" key="1">
    <citation type="journal article" date="2021" name="Elife">
        <title>Chloroplast acquisition without the gene transfer in kleptoplastic sea slugs, Plakobranchus ocellatus.</title>
        <authorList>
            <person name="Maeda T."/>
            <person name="Takahashi S."/>
            <person name="Yoshida T."/>
            <person name="Shimamura S."/>
            <person name="Takaki Y."/>
            <person name="Nagai Y."/>
            <person name="Toyoda A."/>
            <person name="Suzuki Y."/>
            <person name="Arimoto A."/>
            <person name="Ishii H."/>
            <person name="Satoh N."/>
            <person name="Nishiyama T."/>
            <person name="Hasebe M."/>
            <person name="Maruyama T."/>
            <person name="Minagawa J."/>
            <person name="Obokata J."/>
            <person name="Shigenobu S."/>
        </authorList>
    </citation>
    <scope>NUCLEOTIDE SEQUENCE [LARGE SCALE GENOMIC DNA]</scope>
</reference>
<feature type="domain" description="PiggyBac transposable element-derived protein" evidence="2">
    <location>
        <begin position="2"/>
        <end position="94"/>
    </location>
</feature>
<accession>A0AAV3YFN9</accession>
<dbReference type="Proteomes" id="UP000735302">
    <property type="component" value="Unassembled WGS sequence"/>
</dbReference>
<name>A0AAV3YFN9_9GAST</name>
<dbReference type="AlphaFoldDB" id="A0AAV3YFN9"/>
<evidence type="ECO:0000313" key="4">
    <source>
        <dbReference type="Proteomes" id="UP000735302"/>
    </source>
</evidence>
<protein>
    <submittedName>
        <fullName evidence="3">PiggyBac transposable element-derived protein 4</fullName>
    </submittedName>
</protein>
<evidence type="ECO:0000259" key="2">
    <source>
        <dbReference type="Pfam" id="PF13843"/>
    </source>
</evidence>
<proteinExistence type="predicted"/>
<gene>
    <name evidence="3" type="ORF">PoB_000737900</name>
</gene>
<keyword evidence="4" id="KW-1185">Reference proteome</keyword>
<sequence>MRANRKNEPPKELTPKLERDDRTVNALTNGNLNYFRFIDKKEVWMLTTAYRPRHVTTRKTNPVIKEAVIKLEAVHQYNQFMGAVDRSDQMFRNNAFKRCTLK</sequence>
<dbReference type="EMBL" id="BLXT01000847">
    <property type="protein sequence ID" value="GFN80873.1"/>
    <property type="molecule type" value="Genomic_DNA"/>
</dbReference>
<organism evidence="3 4">
    <name type="scientific">Plakobranchus ocellatus</name>
    <dbReference type="NCBI Taxonomy" id="259542"/>
    <lineage>
        <taxon>Eukaryota</taxon>
        <taxon>Metazoa</taxon>
        <taxon>Spiralia</taxon>
        <taxon>Lophotrochozoa</taxon>
        <taxon>Mollusca</taxon>
        <taxon>Gastropoda</taxon>
        <taxon>Heterobranchia</taxon>
        <taxon>Euthyneura</taxon>
        <taxon>Panpulmonata</taxon>
        <taxon>Sacoglossa</taxon>
        <taxon>Placobranchoidea</taxon>
        <taxon>Plakobranchidae</taxon>
        <taxon>Plakobranchus</taxon>
    </lineage>
</organism>
<dbReference type="Pfam" id="PF13843">
    <property type="entry name" value="DDE_Tnp_1_7"/>
    <property type="match status" value="1"/>
</dbReference>
<evidence type="ECO:0000256" key="1">
    <source>
        <dbReference type="SAM" id="MobiDB-lite"/>
    </source>
</evidence>